<proteinExistence type="inferred from homology"/>
<dbReference type="SUPFAM" id="SSF47113">
    <property type="entry name" value="Histone-fold"/>
    <property type="match status" value="1"/>
</dbReference>
<dbReference type="EMBL" id="KQ420404">
    <property type="protein sequence ID" value="KOF80425.1"/>
    <property type="molecule type" value="Genomic_DNA"/>
</dbReference>
<dbReference type="InterPro" id="IPR009072">
    <property type="entry name" value="Histone-fold"/>
</dbReference>
<dbReference type="GO" id="GO:0000786">
    <property type="term" value="C:nucleosome"/>
    <property type="evidence" value="ECO:0007669"/>
    <property type="project" value="InterPro"/>
</dbReference>
<reference evidence="2" key="1">
    <citation type="submission" date="2015-07" db="EMBL/GenBank/DDBJ databases">
        <title>MeaNS - Measles Nucleotide Surveillance Program.</title>
        <authorList>
            <person name="Tran T."/>
            <person name="Druce J."/>
        </authorList>
    </citation>
    <scope>NUCLEOTIDE SEQUENCE</scope>
    <source>
        <strain evidence="2">UCB-OBI-ISO-001</strain>
        <tissue evidence="2">Gonad</tissue>
    </source>
</reference>
<dbReference type="PRINTS" id="PR00621">
    <property type="entry name" value="HISTONEH2B"/>
</dbReference>
<evidence type="ECO:0000256" key="1">
    <source>
        <dbReference type="ARBA" id="ARBA00006846"/>
    </source>
</evidence>
<dbReference type="STRING" id="37653.A0A0L8GUY0"/>
<dbReference type="GO" id="GO:0003677">
    <property type="term" value="F:DNA binding"/>
    <property type="evidence" value="ECO:0007669"/>
    <property type="project" value="InterPro"/>
</dbReference>
<dbReference type="AlphaFoldDB" id="A0A0L8GUY0"/>
<dbReference type="PANTHER" id="PTHR23428">
    <property type="entry name" value="HISTONE H2B"/>
    <property type="match status" value="1"/>
</dbReference>
<dbReference type="InterPro" id="IPR000558">
    <property type="entry name" value="Histone_H2B"/>
</dbReference>
<protein>
    <recommendedName>
        <fullName evidence="3">Histone H2A/H2B/H3 domain-containing protein</fullName>
    </recommendedName>
</protein>
<name>A0A0L8GUY0_OCTBM</name>
<evidence type="ECO:0008006" key="3">
    <source>
        <dbReference type="Google" id="ProtNLM"/>
    </source>
</evidence>
<dbReference type="Gene3D" id="1.10.20.10">
    <property type="entry name" value="Histone, subunit A"/>
    <property type="match status" value="1"/>
</dbReference>
<dbReference type="GO" id="GO:0030527">
    <property type="term" value="F:structural constituent of chromatin"/>
    <property type="evidence" value="ECO:0007669"/>
    <property type="project" value="InterPro"/>
</dbReference>
<feature type="non-terminal residue" evidence="2">
    <location>
        <position position="1"/>
    </location>
</feature>
<gene>
    <name evidence="2" type="ORF">OCBIM_22027937mg</name>
</gene>
<comment type="similarity">
    <text evidence="1">Belongs to the histone H2B family.</text>
</comment>
<organism evidence="2">
    <name type="scientific">Octopus bimaculoides</name>
    <name type="common">California two-spotted octopus</name>
    <dbReference type="NCBI Taxonomy" id="37653"/>
    <lineage>
        <taxon>Eukaryota</taxon>
        <taxon>Metazoa</taxon>
        <taxon>Spiralia</taxon>
        <taxon>Lophotrochozoa</taxon>
        <taxon>Mollusca</taxon>
        <taxon>Cephalopoda</taxon>
        <taxon>Coleoidea</taxon>
        <taxon>Octopodiformes</taxon>
        <taxon>Octopoda</taxon>
        <taxon>Incirrata</taxon>
        <taxon>Octopodidae</taxon>
        <taxon>Octopus</taxon>
    </lineage>
</organism>
<evidence type="ECO:0000313" key="2">
    <source>
        <dbReference type="EMBL" id="KOF80425.1"/>
    </source>
</evidence>
<dbReference type="GO" id="GO:0046982">
    <property type="term" value="F:protein heterodimerization activity"/>
    <property type="evidence" value="ECO:0007669"/>
    <property type="project" value="InterPro"/>
</dbReference>
<accession>A0A0L8GUY0</accession>
<sequence>PLKEQRKSLRLNLHAFGDKQKRRKRQESCFIYFYKVLKQVHPDTSTFSKAMSIMNSFVDVF</sequence>